<gene>
    <name evidence="2" type="ORF">SI7747_02001844</name>
    <name evidence="3" type="ORF">SI8410_02002004</name>
</gene>
<evidence type="ECO:0000313" key="2">
    <source>
        <dbReference type="EMBL" id="CAA2615589.1"/>
    </source>
</evidence>
<dbReference type="EMBL" id="LR746265">
    <property type="protein sequence ID" value="CAA7390534.1"/>
    <property type="molecule type" value="Genomic_DNA"/>
</dbReference>
<dbReference type="OrthoDB" id="1732626at2759"/>
<accession>A0A7I8K2C8</accession>
<proteinExistence type="predicted"/>
<evidence type="ECO:0000256" key="1">
    <source>
        <dbReference type="SAM" id="MobiDB-lite"/>
    </source>
</evidence>
<keyword evidence="4" id="KW-1185">Reference proteome</keyword>
<name>A0A7I8K2C8_SPIIN</name>
<protein>
    <submittedName>
        <fullName evidence="3">Uncharacterized protein</fullName>
    </submittedName>
</protein>
<evidence type="ECO:0000313" key="4">
    <source>
        <dbReference type="Proteomes" id="UP000663760"/>
    </source>
</evidence>
<organism evidence="3 4">
    <name type="scientific">Spirodela intermedia</name>
    <name type="common">Intermediate duckweed</name>
    <dbReference type="NCBI Taxonomy" id="51605"/>
    <lineage>
        <taxon>Eukaryota</taxon>
        <taxon>Viridiplantae</taxon>
        <taxon>Streptophyta</taxon>
        <taxon>Embryophyta</taxon>
        <taxon>Tracheophyta</taxon>
        <taxon>Spermatophyta</taxon>
        <taxon>Magnoliopsida</taxon>
        <taxon>Liliopsida</taxon>
        <taxon>Araceae</taxon>
        <taxon>Lemnoideae</taxon>
        <taxon>Spirodela</taxon>
    </lineage>
</organism>
<reference evidence="3" key="1">
    <citation type="submission" date="2020-02" db="EMBL/GenBank/DDBJ databases">
        <authorList>
            <person name="Scholz U."/>
            <person name="Mascher M."/>
            <person name="Fiebig A."/>
        </authorList>
    </citation>
    <scope>NUCLEOTIDE SEQUENCE</scope>
</reference>
<evidence type="ECO:0000313" key="3">
    <source>
        <dbReference type="EMBL" id="CAA7390534.1"/>
    </source>
</evidence>
<feature type="region of interest" description="Disordered" evidence="1">
    <location>
        <begin position="1"/>
        <end position="22"/>
    </location>
</feature>
<dbReference type="Proteomes" id="UP000663760">
    <property type="component" value="Chromosome 2"/>
</dbReference>
<dbReference type="EMBL" id="LR743589">
    <property type="protein sequence ID" value="CAA2615589.1"/>
    <property type="molecule type" value="Genomic_DNA"/>
</dbReference>
<dbReference type="AlphaFoldDB" id="A0A7I8K2C8"/>
<sequence>MGAARTQAPSGTNYDVHSPTWGDGRRALWAVLITHEPRPGKYDLIDGGYS</sequence>